<protein>
    <submittedName>
        <fullName evidence="2">RNHCP domain-containing protein</fullName>
    </submittedName>
</protein>
<dbReference type="InterPro" id="IPR024439">
    <property type="entry name" value="RNHCP"/>
</dbReference>
<reference evidence="2 3" key="1">
    <citation type="submission" date="2017-09" db="EMBL/GenBank/DDBJ databases">
        <title>Depth-based differentiation of microbial function through sediment-hosted aquifers and enrichment of novel symbionts in the deep terrestrial subsurface.</title>
        <authorList>
            <person name="Probst A.J."/>
            <person name="Ladd B."/>
            <person name="Jarett J.K."/>
            <person name="Geller-Mcgrath D.E."/>
            <person name="Sieber C.M."/>
            <person name="Emerson J.B."/>
            <person name="Anantharaman K."/>
            <person name="Thomas B.C."/>
            <person name="Malmstrom R."/>
            <person name="Stieglmeier M."/>
            <person name="Klingl A."/>
            <person name="Woyke T."/>
            <person name="Ryan C.M."/>
            <person name="Banfield J.F."/>
        </authorList>
    </citation>
    <scope>NUCLEOTIDE SEQUENCE [LARGE SCALE GENOMIC DNA]</scope>
    <source>
        <strain evidence="2">CG10_big_fil_rev_8_21_14_0_10_49_38</strain>
    </source>
</reference>
<evidence type="ECO:0000313" key="2">
    <source>
        <dbReference type="EMBL" id="PIR45819.1"/>
    </source>
</evidence>
<feature type="non-terminal residue" evidence="2">
    <location>
        <position position="1"/>
    </location>
</feature>
<evidence type="ECO:0000259" key="1">
    <source>
        <dbReference type="Pfam" id="PF12647"/>
    </source>
</evidence>
<gene>
    <name evidence="2" type="ORF">COV08_03065</name>
</gene>
<feature type="domain" description="RNHCP" evidence="1">
    <location>
        <begin position="10"/>
        <end position="88"/>
    </location>
</feature>
<organism evidence="2 3">
    <name type="scientific">Candidatus Vogelbacteria bacterium CG10_big_fil_rev_8_21_14_0_10_49_38</name>
    <dbReference type="NCBI Taxonomy" id="1975043"/>
    <lineage>
        <taxon>Bacteria</taxon>
        <taxon>Candidatus Vogeliibacteriota</taxon>
    </lineage>
</organism>
<dbReference type="Pfam" id="PF12647">
    <property type="entry name" value="RNHCP"/>
    <property type="match status" value="1"/>
</dbReference>
<dbReference type="Proteomes" id="UP000230431">
    <property type="component" value="Unassembled WGS sequence"/>
</dbReference>
<name>A0A2H0RGZ3_9BACT</name>
<comment type="caution">
    <text evidence="2">The sequence shown here is derived from an EMBL/GenBank/DDBJ whole genome shotgun (WGS) entry which is preliminary data.</text>
</comment>
<dbReference type="AlphaFoldDB" id="A0A2H0RGZ3"/>
<dbReference type="EMBL" id="PCYK01000026">
    <property type="protein sequence ID" value="PIR45819.1"/>
    <property type="molecule type" value="Genomic_DNA"/>
</dbReference>
<accession>A0A2H0RGZ3</accession>
<proteinExistence type="predicted"/>
<sequence>MSQKFQKRVEDFVCGHCGAAVTGNGFTNHCPVCLYSRHVDIYPGDRAEICGGLMKPIAVALKRGRYVITHQCQKCGEERPNEAAPEDEIGKFLTGLV</sequence>
<evidence type="ECO:0000313" key="3">
    <source>
        <dbReference type="Proteomes" id="UP000230431"/>
    </source>
</evidence>